<reference evidence="5 6" key="1">
    <citation type="submission" date="2023-10" db="EMBL/GenBank/DDBJ databases">
        <title>Chromosome-scale genome assembly provides insights into flower coloration mechanisms of Canna indica.</title>
        <authorList>
            <person name="Li C."/>
        </authorList>
    </citation>
    <scope>NUCLEOTIDE SEQUENCE [LARGE SCALE GENOMIC DNA]</scope>
    <source>
        <tissue evidence="5">Flower</tissue>
    </source>
</reference>
<evidence type="ECO:0000313" key="6">
    <source>
        <dbReference type="Proteomes" id="UP001327560"/>
    </source>
</evidence>
<dbReference type="Gene3D" id="1.10.1780.10">
    <property type="entry name" value="Clp, N-terminal domain"/>
    <property type="match status" value="1"/>
</dbReference>
<dbReference type="SUPFAM" id="SSF81923">
    <property type="entry name" value="Double Clp-N motif"/>
    <property type="match status" value="1"/>
</dbReference>
<sequence length="933" mass="104044">MRAGVWTVQQALTAEVATVLKHSLNLARRRGHAQVTPLHVAATLMSSSSASSDLLRRACLKSQPHHPAASHTLQCRALELCFNVALNRLPTTSPPSSGLLLPPPSSLSNSLIAALKRAQANQRRGCIELQQQQQQQPLLTIKVEMEQLMLSILDDPSVSRVMKEAGFSSSCVKNFLEEESSLSQSSPFLLDSSNLLPPLAPPPSMNEDLRMVVEVMTRKERKRSNIVVVGDSNSMREGLVAELMMRVERGGVPDELKHASFINLQFSQIHLRLMSKADVDSKVFDLRRTINSLASGGVIIYAGDLRWAVDEEARREEGEFNPVEHIVAEMGNLLSELRSSKNGGTKVWLLATASYQTYIKCQMRQPCLETQWALQAVGVPCGWLALSLQASSELDSRVSRFGHFPSQLLESRIQSSKEDEKLSCCDECAFIFEKEALLLKSESSCWQQARPESNHKEILLDLRRKWNKLCRSLHHSSQTHLYPPLLKNYSKSLSNSWWPSSLVSNQSNSFLESHLVSVSVPATNRNAGFSITAVDKKTKAGNSHESYNSLKMSANEQLKTSLALSSLLFSDSATSKDQTRVLIADMVGLQKQLQEEIPWQSNTIPSIMEALYECVNSDKKTIRLLIQGSDHIAKRKLALLMADSFFGSTDKLVHVNQTTLSNKGKSCLEILIDALRKDQKCVFLIEDIDRMPVNFIESFKESLKVGCFEDKFGGEVSLGDAIFILTTSKSTKFKDDDCNSNSVVMMRLQVEYQSTCDAKRKSPEPASELQNRLKKARTSDHSFDLNFQANEESDEEEAVPSDLTHETDCISLHLPHKLLESTVQLTLDAGSDQFEEVKANLLVKLHRSFNEIQSAKDETGQLLIDPVVAEQLMKASGSFLGGFFESWAREVFRASLLNVRMGGKLRLSLEGKERNIEEFGYMSSVLPKTIHVV</sequence>
<dbReference type="InterPro" id="IPR027417">
    <property type="entry name" value="P-loop_NTPase"/>
</dbReference>
<evidence type="ECO:0000256" key="3">
    <source>
        <dbReference type="PROSITE-ProRule" id="PRU01251"/>
    </source>
</evidence>
<evidence type="ECO:0000256" key="1">
    <source>
        <dbReference type="ARBA" id="ARBA00008675"/>
    </source>
</evidence>
<feature type="domain" description="Clp R" evidence="4">
    <location>
        <begin position="8"/>
        <end position="185"/>
    </location>
</feature>
<dbReference type="Gene3D" id="3.40.50.300">
    <property type="entry name" value="P-loop containing nucleotide triphosphate hydrolases"/>
    <property type="match status" value="1"/>
</dbReference>
<dbReference type="AlphaFoldDB" id="A0AAQ3KM68"/>
<dbReference type="EMBL" id="CP136894">
    <property type="protein sequence ID" value="WOL08552.1"/>
    <property type="molecule type" value="Genomic_DNA"/>
</dbReference>
<organism evidence="5 6">
    <name type="scientific">Canna indica</name>
    <name type="common">Indian-shot</name>
    <dbReference type="NCBI Taxonomy" id="4628"/>
    <lineage>
        <taxon>Eukaryota</taxon>
        <taxon>Viridiplantae</taxon>
        <taxon>Streptophyta</taxon>
        <taxon>Embryophyta</taxon>
        <taxon>Tracheophyta</taxon>
        <taxon>Spermatophyta</taxon>
        <taxon>Magnoliopsida</taxon>
        <taxon>Liliopsida</taxon>
        <taxon>Zingiberales</taxon>
        <taxon>Cannaceae</taxon>
        <taxon>Canna</taxon>
    </lineage>
</organism>
<dbReference type="Pfam" id="PF23569">
    <property type="entry name" value="NBD_SMAX1"/>
    <property type="match status" value="1"/>
</dbReference>
<keyword evidence="6" id="KW-1185">Reference proteome</keyword>
<dbReference type="InterPro" id="IPR004176">
    <property type="entry name" value="Clp_R_N"/>
</dbReference>
<dbReference type="InterPro" id="IPR051650">
    <property type="entry name" value="SL_signaling_regulator"/>
</dbReference>
<comment type="similarity">
    <text evidence="1">Belongs to the ClpA/ClpB family.</text>
</comment>
<dbReference type="PANTHER" id="PTHR43572">
    <property type="entry name" value="CHAPERONE PROTEIN CLPD, CHLOROPLASTIC"/>
    <property type="match status" value="1"/>
</dbReference>
<dbReference type="SUPFAM" id="SSF52540">
    <property type="entry name" value="P-loop containing nucleoside triphosphate hydrolases"/>
    <property type="match status" value="1"/>
</dbReference>
<dbReference type="InterPro" id="IPR036628">
    <property type="entry name" value="Clp_N_dom_sf"/>
</dbReference>
<accession>A0AAQ3KM68</accession>
<protein>
    <submittedName>
        <fullName evidence="5">Protein SMAX1-LIKE 4-like</fullName>
    </submittedName>
</protein>
<dbReference type="PANTHER" id="PTHR43572:SF3">
    <property type="entry name" value="PROTEIN SMAX1-LIKE 5"/>
    <property type="match status" value="1"/>
</dbReference>
<keyword evidence="2 3" id="KW-0677">Repeat</keyword>
<dbReference type="InterPro" id="IPR058680">
    <property type="entry name" value="NBD_SMAX1-like"/>
</dbReference>
<evidence type="ECO:0000256" key="2">
    <source>
        <dbReference type="ARBA" id="ARBA00022737"/>
    </source>
</evidence>
<name>A0AAQ3KM68_9LILI</name>
<evidence type="ECO:0000313" key="5">
    <source>
        <dbReference type="EMBL" id="WOL08552.1"/>
    </source>
</evidence>
<proteinExistence type="inferred from homology"/>
<gene>
    <name evidence="5" type="ORF">Cni_G17305</name>
</gene>
<evidence type="ECO:0000259" key="4">
    <source>
        <dbReference type="PROSITE" id="PS51903"/>
    </source>
</evidence>
<dbReference type="PROSITE" id="PS51903">
    <property type="entry name" value="CLP_R"/>
    <property type="match status" value="1"/>
</dbReference>
<dbReference type="Proteomes" id="UP001327560">
    <property type="component" value="Chromosome 5"/>
</dbReference>